<comment type="similarity">
    <text evidence="2 12">Belongs to the FPP/GGPP synthase family.</text>
</comment>
<evidence type="ECO:0000313" key="13">
    <source>
        <dbReference type="EMBL" id="SIQ11068.1"/>
    </source>
</evidence>
<dbReference type="InterPro" id="IPR053378">
    <property type="entry name" value="Prenyl_diphosphate_synthase"/>
</dbReference>
<evidence type="ECO:0000256" key="1">
    <source>
        <dbReference type="ARBA" id="ARBA00001946"/>
    </source>
</evidence>
<dbReference type="PANTHER" id="PTHR43281">
    <property type="entry name" value="FARNESYL DIPHOSPHATE SYNTHASE"/>
    <property type="match status" value="1"/>
</dbReference>
<dbReference type="GO" id="GO:0005737">
    <property type="term" value="C:cytoplasm"/>
    <property type="evidence" value="ECO:0007669"/>
    <property type="project" value="UniProtKB-ARBA"/>
</dbReference>
<gene>
    <name evidence="13" type="ORF">SAMN05421834_101307</name>
</gene>
<comment type="cofactor">
    <cofactor evidence="1">
        <name>Mg(2+)</name>
        <dbReference type="ChEBI" id="CHEBI:18420"/>
    </cofactor>
</comment>
<dbReference type="AlphaFoldDB" id="A0A1N6Q3B3"/>
<keyword evidence="8" id="KW-0414">Isoprene biosynthesis</keyword>
<dbReference type="EC" id="2.5.1.10" evidence="3"/>
<accession>A0A1N6Q3B3</accession>
<evidence type="ECO:0000256" key="9">
    <source>
        <dbReference type="ARBA" id="ARBA00032380"/>
    </source>
</evidence>
<dbReference type="CDD" id="cd00685">
    <property type="entry name" value="Trans_IPPS_HT"/>
    <property type="match status" value="1"/>
</dbReference>
<dbReference type="NCBIfam" id="NF045485">
    <property type="entry name" value="FPPsyn"/>
    <property type="match status" value="1"/>
</dbReference>
<dbReference type="STRING" id="56779.SAMN05421834_101307"/>
<organism evidence="13 14">
    <name type="scientific">Halanaerobium kushneri</name>
    <dbReference type="NCBI Taxonomy" id="56779"/>
    <lineage>
        <taxon>Bacteria</taxon>
        <taxon>Bacillati</taxon>
        <taxon>Bacillota</taxon>
        <taxon>Clostridia</taxon>
        <taxon>Halanaerobiales</taxon>
        <taxon>Halanaerobiaceae</taxon>
        <taxon>Halanaerobium</taxon>
    </lineage>
</organism>
<evidence type="ECO:0000256" key="7">
    <source>
        <dbReference type="ARBA" id="ARBA00022842"/>
    </source>
</evidence>
<comment type="catalytic activity">
    <reaction evidence="11">
        <text>isopentenyl diphosphate + (2E)-geranyl diphosphate = (2E,6E)-farnesyl diphosphate + diphosphate</text>
        <dbReference type="Rhea" id="RHEA:19361"/>
        <dbReference type="ChEBI" id="CHEBI:33019"/>
        <dbReference type="ChEBI" id="CHEBI:58057"/>
        <dbReference type="ChEBI" id="CHEBI:128769"/>
        <dbReference type="ChEBI" id="CHEBI:175763"/>
        <dbReference type="EC" id="2.5.1.10"/>
    </reaction>
</comment>
<dbReference type="OrthoDB" id="9805316at2"/>
<evidence type="ECO:0000256" key="10">
    <source>
        <dbReference type="ARBA" id="ARBA00032873"/>
    </source>
</evidence>
<dbReference type="GO" id="GO:0004337">
    <property type="term" value="F:(2E,6E)-farnesyl diphosphate synthase activity"/>
    <property type="evidence" value="ECO:0007669"/>
    <property type="project" value="UniProtKB-EC"/>
</dbReference>
<evidence type="ECO:0000256" key="12">
    <source>
        <dbReference type="RuleBase" id="RU004466"/>
    </source>
</evidence>
<evidence type="ECO:0000256" key="2">
    <source>
        <dbReference type="ARBA" id="ARBA00006706"/>
    </source>
</evidence>
<dbReference type="GO" id="GO:0046872">
    <property type="term" value="F:metal ion binding"/>
    <property type="evidence" value="ECO:0007669"/>
    <property type="project" value="UniProtKB-KW"/>
</dbReference>
<evidence type="ECO:0000256" key="11">
    <source>
        <dbReference type="ARBA" id="ARBA00049399"/>
    </source>
</evidence>
<dbReference type="InterPro" id="IPR000092">
    <property type="entry name" value="Polyprenyl_synt"/>
</dbReference>
<dbReference type="SFLD" id="SFLDS00005">
    <property type="entry name" value="Isoprenoid_Synthase_Type_I"/>
    <property type="match status" value="1"/>
</dbReference>
<evidence type="ECO:0000256" key="6">
    <source>
        <dbReference type="ARBA" id="ARBA00022723"/>
    </source>
</evidence>
<dbReference type="InterPro" id="IPR033749">
    <property type="entry name" value="Polyprenyl_synt_CS"/>
</dbReference>
<evidence type="ECO:0000256" key="5">
    <source>
        <dbReference type="ARBA" id="ARBA00022679"/>
    </source>
</evidence>
<reference evidence="14" key="1">
    <citation type="submission" date="2017-01" db="EMBL/GenBank/DDBJ databases">
        <authorList>
            <person name="Varghese N."/>
            <person name="Submissions S."/>
        </authorList>
    </citation>
    <scope>NUCLEOTIDE SEQUENCE [LARGE SCALE GENOMIC DNA]</scope>
    <source>
        <strain evidence="14">ATCC 700103</strain>
    </source>
</reference>
<dbReference type="GO" id="GO:0016114">
    <property type="term" value="P:terpenoid biosynthetic process"/>
    <property type="evidence" value="ECO:0007669"/>
    <property type="project" value="UniProtKB-ARBA"/>
</dbReference>
<evidence type="ECO:0000256" key="8">
    <source>
        <dbReference type="ARBA" id="ARBA00023229"/>
    </source>
</evidence>
<dbReference type="RefSeq" id="WP_076543594.1">
    <property type="nucleotide sequence ID" value="NZ_FTNC01000001.1"/>
</dbReference>
<keyword evidence="7" id="KW-0460">Magnesium</keyword>
<dbReference type="SFLD" id="SFLDG01017">
    <property type="entry name" value="Polyprenyl_Transferase_Like"/>
    <property type="match status" value="1"/>
</dbReference>
<dbReference type="Pfam" id="PF00348">
    <property type="entry name" value="polyprenyl_synt"/>
    <property type="match status" value="1"/>
</dbReference>
<dbReference type="Gene3D" id="1.10.600.10">
    <property type="entry name" value="Farnesyl Diphosphate Synthase"/>
    <property type="match status" value="1"/>
</dbReference>
<dbReference type="InterPro" id="IPR008949">
    <property type="entry name" value="Isoprenoid_synthase_dom_sf"/>
</dbReference>
<dbReference type="SUPFAM" id="SSF48576">
    <property type="entry name" value="Terpenoid synthases"/>
    <property type="match status" value="1"/>
</dbReference>
<dbReference type="PROSITE" id="PS00723">
    <property type="entry name" value="POLYPRENYL_SYNTHASE_1"/>
    <property type="match status" value="1"/>
</dbReference>
<evidence type="ECO:0000256" key="3">
    <source>
        <dbReference type="ARBA" id="ARBA00012439"/>
    </source>
</evidence>
<dbReference type="PANTHER" id="PTHR43281:SF1">
    <property type="entry name" value="FARNESYL DIPHOSPHATE SYNTHASE"/>
    <property type="match status" value="1"/>
</dbReference>
<sequence>MHAIKEILNLKAKEVEATLEELMNLREEIAPRLTEAMKYTLLSGGKRIRPVLSLLTVELLEGNYQAALKAGSALEMIHSYSLIHDDLPAMDDDQLRRGKKTNHLVFGEATAILAGDALLTYAFELLSELKIEPEAKIRIIANTAKFSGYQGMVGGQILDLEAENKKLSLEEMQQVHRAKTGALIKASVLSGLYCSKFTEPEKKALLNYAENIGVLFQIVDDLLDLTGETEKMGKVVGRDQELNKATYPKLMGTKAAQKAAREYAQKAAREYAQKAKAELKIFGDEAQNLKDLVDYILNREH</sequence>
<evidence type="ECO:0000256" key="4">
    <source>
        <dbReference type="ARBA" id="ARBA00015100"/>
    </source>
</evidence>
<name>A0A1N6Q3B3_9FIRM</name>
<keyword evidence="5 12" id="KW-0808">Transferase</keyword>
<dbReference type="FunFam" id="1.10.600.10:FF:000001">
    <property type="entry name" value="Geranylgeranyl diphosphate synthase"/>
    <property type="match status" value="1"/>
</dbReference>
<protein>
    <recommendedName>
        <fullName evidence="4">Farnesyl diphosphate synthase</fullName>
        <ecNumber evidence="3">2.5.1.10</ecNumber>
    </recommendedName>
    <alternativeName>
        <fullName evidence="10">(2E,6E)-farnesyl diphosphate synthase</fullName>
    </alternativeName>
    <alternativeName>
        <fullName evidence="9">Geranyltranstransferase</fullName>
    </alternativeName>
</protein>
<evidence type="ECO:0000313" key="14">
    <source>
        <dbReference type="Proteomes" id="UP000185669"/>
    </source>
</evidence>
<dbReference type="Proteomes" id="UP000185669">
    <property type="component" value="Unassembled WGS sequence"/>
</dbReference>
<keyword evidence="14" id="KW-1185">Reference proteome</keyword>
<keyword evidence="6" id="KW-0479">Metal-binding</keyword>
<dbReference type="EMBL" id="FTNC01000001">
    <property type="protein sequence ID" value="SIQ11068.1"/>
    <property type="molecule type" value="Genomic_DNA"/>
</dbReference>
<proteinExistence type="inferred from homology"/>
<dbReference type="PROSITE" id="PS00444">
    <property type="entry name" value="POLYPRENYL_SYNTHASE_2"/>
    <property type="match status" value="1"/>
</dbReference>